<dbReference type="PROSITE" id="PS50110">
    <property type="entry name" value="RESPONSE_REGULATORY"/>
    <property type="match status" value="1"/>
</dbReference>
<dbReference type="InterPro" id="IPR011006">
    <property type="entry name" value="CheY-like_superfamily"/>
</dbReference>
<dbReference type="InterPro" id="IPR058245">
    <property type="entry name" value="NreC/VraR/RcsB-like_REC"/>
</dbReference>
<name>A0ABQ5TWQ5_9GAMM</name>
<dbReference type="SUPFAM" id="SSF46894">
    <property type="entry name" value="C-terminal effector domain of the bipartite response regulators"/>
    <property type="match status" value="1"/>
</dbReference>
<dbReference type="SMART" id="SM00421">
    <property type="entry name" value="HTH_LUXR"/>
    <property type="match status" value="1"/>
</dbReference>
<keyword evidence="1 3" id="KW-0597">Phosphoprotein</keyword>
<feature type="domain" description="Response regulatory" evidence="5">
    <location>
        <begin position="2"/>
        <end position="117"/>
    </location>
</feature>
<keyword evidence="7" id="KW-1185">Reference proteome</keyword>
<evidence type="ECO:0000259" key="4">
    <source>
        <dbReference type="PROSITE" id="PS50043"/>
    </source>
</evidence>
<dbReference type="PRINTS" id="PR00038">
    <property type="entry name" value="HTHLUXR"/>
</dbReference>
<dbReference type="PROSITE" id="PS50043">
    <property type="entry name" value="HTH_LUXR_2"/>
    <property type="match status" value="1"/>
</dbReference>
<evidence type="ECO:0000256" key="1">
    <source>
        <dbReference type="ARBA" id="ARBA00022553"/>
    </source>
</evidence>
<dbReference type="CDD" id="cd06170">
    <property type="entry name" value="LuxR_C_like"/>
    <property type="match status" value="1"/>
</dbReference>
<dbReference type="Pfam" id="PF00072">
    <property type="entry name" value="Response_reg"/>
    <property type="match status" value="1"/>
</dbReference>
<reference evidence="6" key="2">
    <citation type="submission" date="2023-01" db="EMBL/GenBank/DDBJ databases">
        <title>Draft genome sequence of Methylophaga thalassica strain NBRC 102424.</title>
        <authorList>
            <person name="Sun Q."/>
            <person name="Mori K."/>
        </authorList>
    </citation>
    <scope>NUCLEOTIDE SEQUENCE</scope>
    <source>
        <strain evidence="6">NBRC 102424</strain>
    </source>
</reference>
<dbReference type="PANTHER" id="PTHR43214:SF43">
    <property type="entry name" value="TWO-COMPONENT RESPONSE REGULATOR"/>
    <property type="match status" value="1"/>
</dbReference>
<feature type="domain" description="HTH luxR-type" evidence="4">
    <location>
        <begin position="138"/>
        <end position="203"/>
    </location>
</feature>
<evidence type="ECO:0000259" key="5">
    <source>
        <dbReference type="PROSITE" id="PS50110"/>
    </source>
</evidence>
<dbReference type="Gene3D" id="3.40.50.2300">
    <property type="match status" value="1"/>
</dbReference>
<dbReference type="Pfam" id="PF00196">
    <property type="entry name" value="GerE"/>
    <property type="match status" value="1"/>
</dbReference>
<organism evidence="6 7">
    <name type="scientific">Methylophaga thalassica</name>
    <dbReference type="NCBI Taxonomy" id="40223"/>
    <lineage>
        <taxon>Bacteria</taxon>
        <taxon>Pseudomonadati</taxon>
        <taxon>Pseudomonadota</taxon>
        <taxon>Gammaproteobacteria</taxon>
        <taxon>Thiotrichales</taxon>
        <taxon>Piscirickettsiaceae</taxon>
        <taxon>Methylophaga</taxon>
    </lineage>
</organism>
<dbReference type="RefSeq" id="WP_284723420.1">
    <property type="nucleotide sequence ID" value="NZ_BSND01000006.1"/>
</dbReference>
<dbReference type="SMART" id="SM00448">
    <property type="entry name" value="REC"/>
    <property type="match status" value="1"/>
</dbReference>
<sequence length="206" mass="22569">MNILIADDHPAIRSGLEAMLKDMNWQVSACVSSGELAYEHYCQQKADVVVLDLSMPGIGGIETARRIKARDTDARIIIYSMHSAVMYAKQALMAGALSFVLKSTAIDDLFHAIKQVAQGRSYLSHEVAQKMAMSNVMGDSPIDKLSTREFEVLCLLANGKGVGDIADILSISKKTVATYQTQLKRKLELNSTADLVKLAIEHELID</sequence>
<proteinExistence type="predicted"/>
<dbReference type="EMBL" id="BSND01000006">
    <property type="protein sequence ID" value="GLQ00469.1"/>
    <property type="molecule type" value="Genomic_DNA"/>
</dbReference>
<protein>
    <submittedName>
        <fullName evidence="6">DNA-binding response regulator</fullName>
    </submittedName>
</protein>
<accession>A0ABQ5TWQ5</accession>
<dbReference type="GO" id="GO:0003677">
    <property type="term" value="F:DNA binding"/>
    <property type="evidence" value="ECO:0007669"/>
    <property type="project" value="UniProtKB-KW"/>
</dbReference>
<evidence type="ECO:0000256" key="3">
    <source>
        <dbReference type="PROSITE-ProRule" id="PRU00169"/>
    </source>
</evidence>
<evidence type="ECO:0000256" key="2">
    <source>
        <dbReference type="ARBA" id="ARBA00023125"/>
    </source>
</evidence>
<gene>
    <name evidence="6" type="primary">uvrY_2</name>
    <name evidence="6" type="ORF">GCM10007891_23220</name>
</gene>
<dbReference type="CDD" id="cd17535">
    <property type="entry name" value="REC_NarL-like"/>
    <property type="match status" value="1"/>
</dbReference>
<dbReference type="InterPro" id="IPR001789">
    <property type="entry name" value="Sig_transdc_resp-reg_receiver"/>
</dbReference>
<dbReference type="InterPro" id="IPR039420">
    <property type="entry name" value="WalR-like"/>
</dbReference>
<dbReference type="InterPro" id="IPR000792">
    <property type="entry name" value="Tscrpt_reg_LuxR_C"/>
</dbReference>
<evidence type="ECO:0000313" key="6">
    <source>
        <dbReference type="EMBL" id="GLQ00469.1"/>
    </source>
</evidence>
<dbReference type="PANTHER" id="PTHR43214">
    <property type="entry name" value="TWO-COMPONENT RESPONSE REGULATOR"/>
    <property type="match status" value="1"/>
</dbReference>
<dbReference type="Proteomes" id="UP001161423">
    <property type="component" value="Unassembled WGS sequence"/>
</dbReference>
<dbReference type="SUPFAM" id="SSF52172">
    <property type="entry name" value="CheY-like"/>
    <property type="match status" value="1"/>
</dbReference>
<feature type="modified residue" description="4-aspartylphosphate" evidence="3">
    <location>
        <position position="52"/>
    </location>
</feature>
<comment type="caution">
    <text evidence="6">The sequence shown here is derived from an EMBL/GenBank/DDBJ whole genome shotgun (WGS) entry which is preliminary data.</text>
</comment>
<evidence type="ECO:0000313" key="7">
    <source>
        <dbReference type="Proteomes" id="UP001161423"/>
    </source>
</evidence>
<dbReference type="InterPro" id="IPR016032">
    <property type="entry name" value="Sig_transdc_resp-reg_C-effctor"/>
</dbReference>
<keyword evidence="2 6" id="KW-0238">DNA-binding</keyword>
<reference evidence="6" key="1">
    <citation type="journal article" date="2014" name="Int. J. Syst. Evol. Microbiol.">
        <title>Complete genome of a new Firmicutes species belonging to the dominant human colonic microbiota ('Ruminococcus bicirculans') reveals two chromosomes and a selective capacity to utilize plant glucans.</title>
        <authorList>
            <consortium name="NISC Comparative Sequencing Program"/>
            <person name="Wegmann U."/>
            <person name="Louis P."/>
            <person name="Goesmann A."/>
            <person name="Henrissat B."/>
            <person name="Duncan S.H."/>
            <person name="Flint H.J."/>
        </authorList>
    </citation>
    <scope>NUCLEOTIDE SEQUENCE</scope>
    <source>
        <strain evidence="6">NBRC 102424</strain>
    </source>
</reference>